<dbReference type="SUPFAM" id="SSF51735">
    <property type="entry name" value="NAD(P)-binding Rossmann-fold domains"/>
    <property type="match status" value="1"/>
</dbReference>
<keyword evidence="3" id="KW-0520">NAD</keyword>
<dbReference type="CDD" id="cd05368">
    <property type="entry name" value="DHRS6_like_SDR_c"/>
    <property type="match status" value="1"/>
</dbReference>
<organism evidence="4 5">
    <name type="scientific">Ruegeria atlantica</name>
    <dbReference type="NCBI Taxonomy" id="81569"/>
    <lineage>
        <taxon>Bacteria</taxon>
        <taxon>Pseudomonadati</taxon>
        <taxon>Pseudomonadota</taxon>
        <taxon>Alphaproteobacteria</taxon>
        <taxon>Rhodobacterales</taxon>
        <taxon>Roseobacteraceae</taxon>
        <taxon>Ruegeria</taxon>
    </lineage>
</organism>
<dbReference type="PRINTS" id="PR00080">
    <property type="entry name" value="SDRFAMILY"/>
</dbReference>
<comment type="similarity">
    <text evidence="1">Belongs to the short-chain dehydrogenases/reductases (SDR) family.</text>
</comment>
<dbReference type="FunFam" id="3.40.50.720:FF:000084">
    <property type="entry name" value="Short-chain dehydrogenase reductase"/>
    <property type="match status" value="1"/>
</dbReference>
<keyword evidence="2 4" id="KW-0560">Oxidoreductase</keyword>
<sequence length="252" mass="26909">MSERLKGKNVLVTAAAQGIGLASAIAMAREGAKVYATDINPEKINLIRDQILENLEIFELDVTNNDSIHHGVARAKPDVLFNCAGFVHHGTILDATDEEWDFAMDLNLRSMVRTTKAVLPGMLERGGGSIINMSSALGSIIGAPNRCVYGTTKAAVVGLTKSVAVDFITQGIRCNCICPGTVDSPSWRDRVDALGEQLGSREEALAQFVARQPMGRVAKAEEIAALVVYLASDESAFTTGHTHIIDGGWSGQ</sequence>
<dbReference type="EC" id="1.1.1.-" evidence="4"/>
<dbReference type="Gene3D" id="3.40.50.720">
    <property type="entry name" value="NAD(P)-binding Rossmann-like Domain"/>
    <property type="match status" value="1"/>
</dbReference>
<reference evidence="5" key="1">
    <citation type="submission" date="2015-09" db="EMBL/GenBank/DDBJ databases">
        <authorList>
            <person name="Rodrigo-Torres L."/>
            <person name="Arahal D.R."/>
        </authorList>
    </citation>
    <scope>NUCLEOTIDE SEQUENCE [LARGE SCALE GENOMIC DNA]</scope>
    <source>
        <strain evidence="5">CECT 4293</strain>
    </source>
</reference>
<gene>
    <name evidence="4" type="ORF">RUM4293_03665</name>
</gene>
<evidence type="ECO:0000256" key="2">
    <source>
        <dbReference type="ARBA" id="ARBA00023002"/>
    </source>
</evidence>
<dbReference type="PROSITE" id="PS00061">
    <property type="entry name" value="ADH_SHORT"/>
    <property type="match status" value="1"/>
</dbReference>
<proteinExistence type="inferred from homology"/>
<dbReference type="RefSeq" id="WP_058274714.1">
    <property type="nucleotide sequence ID" value="NZ_CYPS01000057.1"/>
</dbReference>
<dbReference type="InterPro" id="IPR051122">
    <property type="entry name" value="SDR_DHRS6-like"/>
</dbReference>
<dbReference type="PANTHER" id="PTHR43477">
    <property type="entry name" value="DIHYDROANTICAPSIN 7-DEHYDROGENASE"/>
    <property type="match status" value="1"/>
</dbReference>
<evidence type="ECO:0000313" key="4">
    <source>
        <dbReference type="EMBL" id="CUH44759.1"/>
    </source>
</evidence>
<dbReference type="AlphaFoldDB" id="A0A0P1E7D2"/>
<dbReference type="EMBL" id="CYPS01000057">
    <property type="protein sequence ID" value="CUH44759.1"/>
    <property type="molecule type" value="Genomic_DNA"/>
</dbReference>
<evidence type="ECO:0000313" key="5">
    <source>
        <dbReference type="Proteomes" id="UP000050786"/>
    </source>
</evidence>
<evidence type="ECO:0000256" key="3">
    <source>
        <dbReference type="ARBA" id="ARBA00023027"/>
    </source>
</evidence>
<dbReference type="InterPro" id="IPR002347">
    <property type="entry name" value="SDR_fam"/>
</dbReference>
<dbReference type="GO" id="GO:0016491">
    <property type="term" value="F:oxidoreductase activity"/>
    <property type="evidence" value="ECO:0007669"/>
    <property type="project" value="UniProtKB-KW"/>
</dbReference>
<name>A0A0P1E7D2_9RHOB</name>
<protein>
    <submittedName>
        <fullName evidence="4">2-keto-3-deoxy-L-fuconate dehydrogenase</fullName>
        <ecNumber evidence="4">1.1.1.-</ecNumber>
    </submittedName>
</protein>
<dbReference type="Proteomes" id="UP000050786">
    <property type="component" value="Unassembled WGS sequence"/>
</dbReference>
<dbReference type="PRINTS" id="PR00081">
    <property type="entry name" value="GDHRDH"/>
</dbReference>
<dbReference type="PANTHER" id="PTHR43477:SF4">
    <property type="entry name" value="DEHYDROGENASE_REDUCTASE SDR FAMILY MEMBER 6"/>
    <property type="match status" value="1"/>
</dbReference>
<dbReference type="InterPro" id="IPR020904">
    <property type="entry name" value="Sc_DH/Rdtase_CS"/>
</dbReference>
<dbReference type="InterPro" id="IPR036291">
    <property type="entry name" value="NAD(P)-bd_dom_sf"/>
</dbReference>
<keyword evidence="5" id="KW-1185">Reference proteome</keyword>
<dbReference type="Pfam" id="PF13561">
    <property type="entry name" value="adh_short_C2"/>
    <property type="match status" value="1"/>
</dbReference>
<accession>A0A0P1E7D2</accession>
<evidence type="ECO:0000256" key="1">
    <source>
        <dbReference type="ARBA" id="ARBA00006484"/>
    </source>
</evidence>